<keyword evidence="4" id="KW-1185">Reference proteome</keyword>
<dbReference type="SMART" id="SM00267">
    <property type="entry name" value="GGDEF"/>
    <property type="match status" value="1"/>
</dbReference>
<protein>
    <submittedName>
        <fullName evidence="3">GGDEF domain-containing protein</fullName>
    </submittedName>
</protein>
<proteinExistence type="predicted"/>
<organism evidence="3 4">
    <name type="scientific">Streptomyces agglomeratus</name>
    <dbReference type="NCBI Taxonomy" id="285458"/>
    <lineage>
        <taxon>Bacteria</taxon>
        <taxon>Bacillati</taxon>
        <taxon>Actinomycetota</taxon>
        <taxon>Actinomycetes</taxon>
        <taxon>Kitasatosporales</taxon>
        <taxon>Streptomycetaceae</taxon>
        <taxon>Streptomyces</taxon>
    </lineage>
</organism>
<dbReference type="STRING" id="285458.BGM19_38145"/>
<dbReference type="GO" id="GO:0005886">
    <property type="term" value="C:plasma membrane"/>
    <property type="evidence" value="ECO:0007669"/>
    <property type="project" value="TreeGrafter"/>
</dbReference>
<evidence type="ECO:0000313" key="4">
    <source>
        <dbReference type="Proteomes" id="UP000095759"/>
    </source>
</evidence>
<sequence>MTSPALPRKSLHITAAAVPLAGWTAHTIVLHRRLAAAQRNLLTGTLRREPFLTRAQRILERHPHDTIVILADADHFKTLNDTFGHAAGDIALAAIGARLTEWAGKRGAVGRLGGDEFAALTRVRPRHQALRLEHLAVLLAQPLSYDDEQLPLAVSAGAATQGTVGSRDLAVLMRAADAAMYEGKHQGVVVQARPHHAQARSVNGRREGRPGTHARPTSAAA</sequence>
<feature type="domain" description="GGDEF" evidence="2">
    <location>
        <begin position="64"/>
        <end position="192"/>
    </location>
</feature>
<dbReference type="CDD" id="cd01949">
    <property type="entry name" value="GGDEF"/>
    <property type="match status" value="1"/>
</dbReference>
<accession>A0A1E5NZ78</accession>
<dbReference type="Pfam" id="PF00990">
    <property type="entry name" value="GGDEF"/>
    <property type="match status" value="1"/>
</dbReference>
<dbReference type="GO" id="GO:0043709">
    <property type="term" value="P:cell adhesion involved in single-species biofilm formation"/>
    <property type="evidence" value="ECO:0007669"/>
    <property type="project" value="TreeGrafter"/>
</dbReference>
<dbReference type="InterPro" id="IPR029787">
    <property type="entry name" value="Nucleotide_cyclase"/>
</dbReference>
<dbReference type="Proteomes" id="UP000095759">
    <property type="component" value="Unassembled WGS sequence"/>
</dbReference>
<comment type="caution">
    <text evidence="3">The sequence shown here is derived from an EMBL/GenBank/DDBJ whole genome shotgun (WGS) entry which is preliminary data.</text>
</comment>
<evidence type="ECO:0000259" key="2">
    <source>
        <dbReference type="PROSITE" id="PS50887"/>
    </source>
</evidence>
<dbReference type="GO" id="GO:1902201">
    <property type="term" value="P:negative regulation of bacterial-type flagellum-dependent cell motility"/>
    <property type="evidence" value="ECO:0007669"/>
    <property type="project" value="TreeGrafter"/>
</dbReference>
<dbReference type="PROSITE" id="PS50887">
    <property type="entry name" value="GGDEF"/>
    <property type="match status" value="1"/>
</dbReference>
<dbReference type="RefSeq" id="WP_069934147.1">
    <property type="nucleotide sequence ID" value="NZ_MEHJ01000002.1"/>
</dbReference>
<evidence type="ECO:0000313" key="3">
    <source>
        <dbReference type="EMBL" id="OEJ21481.1"/>
    </source>
</evidence>
<reference evidence="3 4" key="1">
    <citation type="submission" date="2016-08" db="EMBL/GenBank/DDBJ databases">
        <title>Complete genome sequence of Streptomyces agglomeratus strain 6-3-2, a novel anti-MRSA actinomycete isolated from Wuli of Tebit, China.</title>
        <authorList>
            <person name="Chen X."/>
        </authorList>
    </citation>
    <scope>NUCLEOTIDE SEQUENCE [LARGE SCALE GENOMIC DNA]</scope>
    <source>
        <strain evidence="3 4">6-3-2</strain>
    </source>
</reference>
<dbReference type="InterPro" id="IPR050469">
    <property type="entry name" value="Diguanylate_Cyclase"/>
</dbReference>
<name>A0A1E5NZ78_9ACTN</name>
<dbReference type="GO" id="GO:0052621">
    <property type="term" value="F:diguanylate cyclase activity"/>
    <property type="evidence" value="ECO:0007669"/>
    <property type="project" value="TreeGrafter"/>
</dbReference>
<dbReference type="InterPro" id="IPR000160">
    <property type="entry name" value="GGDEF_dom"/>
</dbReference>
<dbReference type="PANTHER" id="PTHR45138">
    <property type="entry name" value="REGULATORY COMPONENTS OF SENSORY TRANSDUCTION SYSTEM"/>
    <property type="match status" value="1"/>
</dbReference>
<dbReference type="Gene3D" id="3.30.70.270">
    <property type="match status" value="1"/>
</dbReference>
<dbReference type="AlphaFoldDB" id="A0A1E5NZ78"/>
<dbReference type="NCBIfam" id="TIGR00254">
    <property type="entry name" value="GGDEF"/>
    <property type="match status" value="1"/>
</dbReference>
<dbReference type="InterPro" id="IPR043128">
    <property type="entry name" value="Rev_trsase/Diguanyl_cyclase"/>
</dbReference>
<dbReference type="SUPFAM" id="SSF55073">
    <property type="entry name" value="Nucleotide cyclase"/>
    <property type="match status" value="1"/>
</dbReference>
<dbReference type="PANTHER" id="PTHR45138:SF9">
    <property type="entry name" value="DIGUANYLATE CYCLASE DGCM-RELATED"/>
    <property type="match status" value="1"/>
</dbReference>
<gene>
    <name evidence="3" type="ORF">AS594_38685</name>
</gene>
<dbReference type="OrthoDB" id="23692at2"/>
<feature type="region of interest" description="Disordered" evidence="1">
    <location>
        <begin position="192"/>
        <end position="221"/>
    </location>
</feature>
<dbReference type="EMBL" id="MEHJ01000002">
    <property type="protein sequence ID" value="OEJ21481.1"/>
    <property type="molecule type" value="Genomic_DNA"/>
</dbReference>
<evidence type="ECO:0000256" key="1">
    <source>
        <dbReference type="SAM" id="MobiDB-lite"/>
    </source>
</evidence>